<feature type="compositionally biased region" description="Basic and acidic residues" evidence="1">
    <location>
        <begin position="41"/>
        <end position="64"/>
    </location>
</feature>
<dbReference type="InterPro" id="IPR029052">
    <property type="entry name" value="Metallo-depent_PP-like"/>
</dbReference>
<organism evidence="2">
    <name type="scientific">Colletotrichum fructicola (strain Nara gc5)</name>
    <name type="common">Anthracnose fungus</name>
    <name type="synonym">Colletotrichum gloeosporioides (strain Nara gc5)</name>
    <dbReference type="NCBI Taxonomy" id="1213859"/>
    <lineage>
        <taxon>Eukaryota</taxon>
        <taxon>Fungi</taxon>
        <taxon>Dikarya</taxon>
        <taxon>Ascomycota</taxon>
        <taxon>Pezizomycotina</taxon>
        <taxon>Sordariomycetes</taxon>
        <taxon>Hypocreomycetidae</taxon>
        <taxon>Glomerellales</taxon>
        <taxon>Glomerellaceae</taxon>
        <taxon>Colletotrichum</taxon>
        <taxon>Colletotrichum gloeosporioides species complex</taxon>
    </lineage>
</organism>
<protein>
    <submittedName>
        <fullName evidence="2">Ser thr protein phosphatase family</fullName>
    </submittedName>
</protein>
<evidence type="ECO:0000256" key="1">
    <source>
        <dbReference type="SAM" id="MobiDB-lite"/>
    </source>
</evidence>
<name>L2GAZ6_COLFN</name>
<accession>L2GAZ6</accession>
<dbReference type="Gene3D" id="3.60.21.10">
    <property type="match status" value="1"/>
</dbReference>
<dbReference type="STRING" id="1213859.L2GAZ6"/>
<dbReference type="AlphaFoldDB" id="L2GAZ6"/>
<sequence>MNMRGLVYPREELRRQEAKNALEEYRKTHTAAPGITDNMIEQEHERRRKPDDRVIAVPTDRRDGSSSWPKAWNKHQKSLPENEPRPAYTFGLDSGCVNGGELSALVIEATAEGVKHEVKSIKCKKEDKKSKKEKSR</sequence>
<evidence type="ECO:0000313" key="2">
    <source>
        <dbReference type="EMBL" id="ELA35782.1"/>
    </source>
</evidence>
<reference evidence="2" key="1">
    <citation type="submission" date="2012-08" db="EMBL/GenBank/DDBJ databases">
        <title>Genome analysis of Colletotrichum orbiculare and Colletotrichum fructicola.</title>
        <authorList>
            <person name="Gan P.H.P."/>
            <person name="Ikeda K."/>
            <person name="Irieda H."/>
            <person name="Narusaka M."/>
            <person name="O'Connell R.J."/>
            <person name="Narusaka Y."/>
            <person name="Takano Y."/>
            <person name="Kubo Y."/>
            <person name="Shirasu K."/>
        </authorList>
    </citation>
    <scope>NUCLEOTIDE SEQUENCE</scope>
    <source>
        <strain evidence="2">Nara gc5</strain>
    </source>
</reference>
<dbReference type="HOGENOM" id="CLU_1875280_0_0_1"/>
<feature type="region of interest" description="Disordered" evidence="1">
    <location>
        <begin position="29"/>
        <end position="86"/>
    </location>
</feature>
<dbReference type="EMBL" id="KB020554">
    <property type="protein sequence ID" value="ELA35782.1"/>
    <property type="molecule type" value="Genomic_DNA"/>
</dbReference>
<gene>
    <name evidence="2" type="ORF">CGGC5_4626</name>
</gene>
<feature type="region of interest" description="Disordered" evidence="1">
    <location>
        <begin position="113"/>
        <end position="136"/>
    </location>
</feature>
<proteinExistence type="predicted"/>